<feature type="coiled-coil region" evidence="1">
    <location>
        <begin position="201"/>
        <end position="386"/>
    </location>
</feature>
<dbReference type="EMBL" id="CP000481">
    <property type="protein sequence ID" value="ABK52594.1"/>
    <property type="molecule type" value="Genomic_DNA"/>
</dbReference>
<dbReference type="PANTHER" id="PTHR41259:SF1">
    <property type="entry name" value="DOUBLE-STRAND BREAK REPAIR RAD50 ATPASE, PUTATIVE-RELATED"/>
    <property type="match status" value="1"/>
</dbReference>
<name>A0LT34_ACIC1</name>
<dbReference type="SUPFAM" id="SSF52540">
    <property type="entry name" value="P-loop containing nucleoside triphosphate hydrolases"/>
    <property type="match status" value="1"/>
</dbReference>
<dbReference type="InParanoid" id="A0LT34"/>
<dbReference type="GO" id="GO:0016887">
    <property type="term" value="F:ATP hydrolysis activity"/>
    <property type="evidence" value="ECO:0007669"/>
    <property type="project" value="InterPro"/>
</dbReference>
<feature type="domain" description="Rad50/SbcC-type AAA" evidence="2">
    <location>
        <begin position="9"/>
        <end position="271"/>
    </location>
</feature>
<evidence type="ECO:0000259" key="2">
    <source>
        <dbReference type="Pfam" id="PF13476"/>
    </source>
</evidence>
<keyword evidence="4" id="KW-1185">Reference proteome</keyword>
<dbReference type="Pfam" id="PF13476">
    <property type="entry name" value="AAA_23"/>
    <property type="match status" value="1"/>
</dbReference>
<dbReference type="OrthoDB" id="3177877at2"/>
<dbReference type="RefSeq" id="WP_011719657.1">
    <property type="nucleotide sequence ID" value="NC_008578.1"/>
</dbReference>
<evidence type="ECO:0000256" key="1">
    <source>
        <dbReference type="SAM" id="Coils"/>
    </source>
</evidence>
<dbReference type="AlphaFoldDB" id="A0LT34"/>
<dbReference type="eggNOG" id="COG0419">
    <property type="taxonomic scope" value="Bacteria"/>
</dbReference>
<dbReference type="InterPro" id="IPR027417">
    <property type="entry name" value="P-loop_NTPase"/>
</dbReference>
<dbReference type="GO" id="GO:0006302">
    <property type="term" value="P:double-strand break repair"/>
    <property type="evidence" value="ECO:0007669"/>
    <property type="project" value="InterPro"/>
</dbReference>
<gene>
    <name evidence="3" type="ordered locus">Acel_0821</name>
</gene>
<dbReference type="STRING" id="351607.Acel_0821"/>
<dbReference type="HOGENOM" id="CLU_015046_2_0_11"/>
<sequence>MRLDSATVRRYRLHRDLTVEFDPSRTLITGDNETGKSTLVEAIHRALFLKATVTGSVLAEMRSHLYGSYPEVELRFTVGGDTYQLRKRFAGQQGTATLSQVGGRTWHGEEAEERLAELLGVEPTGGGRGIDKRLNAQWAHLWVWQGQGGEDPAQYTAAHNQQLLQQLQRVGGAVAMQSALDGRVAEHFAQLYDRLFTQTGKERAGSDLAAAKTAYEQARERFEQAALRLERVETAMSDFEHAEETIREAAASREDAQRQLQAVNEKLEKLTRLRDQEQAQARELAEIQGRLAAVEETDRKIREYQDQARKLQDDAVPLHAKLADADQRLRDVRDQVGRAQKIRDEAAEKARQARRIRDLAVAYERMLDAEQQHQALALRVAEIERHEQTIRERGSRLAQLPAIDRNDLEELQERDRERGEADARLTAAAPEIELLESSLPVRLGDRALSPGEPVRVLETTELTAGDLRVRIHPGRGENLASLRARIAELGREIQEKLDRWGLPGIAEAAAVVVQRQEIQQEIDRLQAAREALNPESTRAQFQEAEQRLIAARAERDRLQPTVGDGYAVPGNLEAARHQVDEAQQRVDEAEAGEQHAAGVLETLTAELAQLTADRESVEQSLRELQRQQHEADAAIRVLVEQAGDETQRRSHLQELHEAVQTLEKRLEETRAAIAELQPDLLDADRERLERVLHNAQESIRLSEQRRAAAHALLQTDGSTDPRAEYAHARAQLAEADERRKAAERYAAAVRLVHELFAAQQKQLAEHFSRPLAEKITTYLQPVFGPRVQAVAKFDGNDFKGVELVRPALDAALPFDALSGGTREQVAAAVRLAIAELLAADHDGTLPVVFDDAFANSDPHRIALLQRTLDLGARRGLQIIVLTCHGTSYSALGARHIELESPRAPADSRPVSVTDPAQ</sequence>
<evidence type="ECO:0000313" key="4">
    <source>
        <dbReference type="Proteomes" id="UP000008221"/>
    </source>
</evidence>
<organism evidence="3 4">
    <name type="scientific">Acidothermus cellulolyticus (strain ATCC 43068 / DSM 8971 / 11B)</name>
    <dbReference type="NCBI Taxonomy" id="351607"/>
    <lineage>
        <taxon>Bacteria</taxon>
        <taxon>Bacillati</taxon>
        <taxon>Actinomycetota</taxon>
        <taxon>Actinomycetes</taxon>
        <taxon>Acidothermales</taxon>
        <taxon>Acidothermaceae</taxon>
        <taxon>Acidothermus</taxon>
    </lineage>
</organism>
<feature type="coiled-coil region" evidence="1">
    <location>
        <begin position="479"/>
        <end position="535"/>
    </location>
</feature>
<dbReference type="Gene3D" id="3.40.50.300">
    <property type="entry name" value="P-loop containing nucleotide triphosphate hydrolases"/>
    <property type="match status" value="2"/>
</dbReference>
<dbReference type="InterPro" id="IPR038729">
    <property type="entry name" value="Rad50/SbcC_AAA"/>
</dbReference>
<dbReference type="Proteomes" id="UP000008221">
    <property type="component" value="Chromosome"/>
</dbReference>
<dbReference type="PANTHER" id="PTHR41259">
    <property type="entry name" value="DOUBLE-STRAND BREAK REPAIR RAD50 ATPASE, PUTATIVE-RELATED"/>
    <property type="match status" value="1"/>
</dbReference>
<protein>
    <submittedName>
        <fullName evidence="3">SMC domain protein</fullName>
    </submittedName>
</protein>
<evidence type="ECO:0000313" key="3">
    <source>
        <dbReference type="EMBL" id="ABK52594.1"/>
    </source>
</evidence>
<reference evidence="3 4" key="1">
    <citation type="journal article" date="2009" name="Genome Res.">
        <title>Complete genome of the cellulolytic thermophile Acidothermus cellulolyticus 11B provides insights into its ecophysiological and evolutionary adaptations.</title>
        <authorList>
            <person name="Barabote R.D."/>
            <person name="Xie G."/>
            <person name="Leu D.H."/>
            <person name="Normand P."/>
            <person name="Necsulea A."/>
            <person name="Daubin V."/>
            <person name="Medigue C."/>
            <person name="Adney W.S."/>
            <person name="Xu X.C."/>
            <person name="Lapidus A."/>
            <person name="Parales R.E."/>
            <person name="Detter C."/>
            <person name="Pujic P."/>
            <person name="Bruce D."/>
            <person name="Lavire C."/>
            <person name="Challacombe J.F."/>
            <person name="Brettin T.S."/>
            <person name="Berry A.M."/>
        </authorList>
    </citation>
    <scope>NUCLEOTIDE SEQUENCE [LARGE SCALE GENOMIC DNA]</scope>
    <source>
        <strain evidence="4">ATCC 43068 / DSM 8971 / 11B</strain>
    </source>
</reference>
<feature type="coiled-coil region" evidence="1">
    <location>
        <begin position="572"/>
        <end position="745"/>
    </location>
</feature>
<dbReference type="KEGG" id="ace:Acel_0821"/>
<keyword evidence="1" id="KW-0175">Coiled coil</keyword>
<accession>A0LT34</accession>
<proteinExistence type="predicted"/>